<reference evidence="8 9" key="1">
    <citation type="journal article" date="2015" name="Genome Announc.">
        <title>Complete Genome Sequences of Evolved Arsenate-Resistant Metallosphaera sedula Strains.</title>
        <authorList>
            <person name="Ai C."/>
            <person name="McCarthy S."/>
            <person name="Schackwitz W."/>
            <person name="Martin J."/>
            <person name="Lipzen A."/>
            <person name="Blum P."/>
        </authorList>
    </citation>
    <scope>NUCLEOTIDE SEQUENCE [LARGE SCALE GENOMIC DNA]</scope>
    <source>
        <strain evidence="4 9">ARS120-1</strain>
        <strain evidence="5 8">ARS120-2</strain>
        <strain evidence="2 11">ARS50-1</strain>
        <strain evidence="3 10">ARS50-2</strain>
    </source>
</reference>
<evidence type="ECO:0000313" key="3">
    <source>
        <dbReference type="EMBL" id="AKV76194.1"/>
    </source>
</evidence>
<evidence type="ECO:0000313" key="2">
    <source>
        <dbReference type="EMBL" id="AKV73955.1"/>
    </source>
</evidence>
<dbReference type="RefSeq" id="WP_048060019.1">
    <property type="nucleotide sequence ID" value="NZ_AP019770.1"/>
</dbReference>
<dbReference type="Proteomes" id="UP000061362">
    <property type="component" value="Chromosome"/>
</dbReference>
<gene>
    <name evidence="2" type="ORF">MsedA_0895</name>
    <name evidence="3" type="ORF">MsedB_0896</name>
    <name evidence="4" type="ORF">MsedC_0895</name>
    <name evidence="5" type="ORF">MsedD_0896</name>
    <name evidence="6" type="ORF">MsedE_0895</name>
</gene>
<dbReference type="InterPro" id="IPR051680">
    <property type="entry name" value="ATP-dep_Glu-Cys_Ligase-2"/>
</dbReference>
<dbReference type="AlphaFoldDB" id="A0A0K1T7A9"/>
<organism evidence="6 7">
    <name type="scientific">Metallosphaera sedula</name>
    <dbReference type="NCBI Taxonomy" id="43687"/>
    <lineage>
        <taxon>Archaea</taxon>
        <taxon>Thermoproteota</taxon>
        <taxon>Thermoprotei</taxon>
        <taxon>Sulfolobales</taxon>
        <taxon>Sulfolobaceae</taxon>
        <taxon>Metallosphaera</taxon>
    </lineage>
</organism>
<evidence type="ECO:0000313" key="10">
    <source>
        <dbReference type="Proteomes" id="UP000062475"/>
    </source>
</evidence>
<evidence type="ECO:0000313" key="6">
    <source>
        <dbReference type="EMBL" id="AKV82932.1"/>
    </source>
</evidence>
<name>A0A0K1T7A9_9CREN</name>
<dbReference type="EMBL" id="CP012172">
    <property type="protein sequence ID" value="AKV73955.1"/>
    <property type="molecule type" value="Genomic_DNA"/>
</dbReference>
<evidence type="ECO:0000313" key="9">
    <source>
        <dbReference type="Proteomes" id="UP000062398"/>
    </source>
</evidence>
<dbReference type="Proteomes" id="UP000062475">
    <property type="component" value="Chromosome"/>
</dbReference>
<proteinExistence type="predicted"/>
<dbReference type="Gene3D" id="3.40.50.11290">
    <property type="match status" value="1"/>
</dbReference>
<dbReference type="Proteomes" id="UP000068832">
    <property type="component" value="Chromosome"/>
</dbReference>
<dbReference type="SUPFAM" id="SSF56059">
    <property type="entry name" value="Glutathione synthetase ATP-binding domain-like"/>
    <property type="match status" value="1"/>
</dbReference>
<dbReference type="Proteomes" id="UP000062398">
    <property type="component" value="Chromosome"/>
</dbReference>
<dbReference type="EMBL" id="CP012174">
    <property type="protein sequence ID" value="AKV78446.1"/>
    <property type="molecule type" value="Genomic_DNA"/>
</dbReference>
<dbReference type="PATRIC" id="fig|43687.5.peg.906"/>
<evidence type="ECO:0000259" key="1">
    <source>
        <dbReference type="Pfam" id="PF14403"/>
    </source>
</evidence>
<dbReference type="EMBL" id="CP012175">
    <property type="protein sequence ID" value="AKV80691.1"/>
    <property type="molecule type" value="Genomic_DNA"/>
</dbReference>
<dbReference type="EMBL" id="CP012176">
    <property type="protein sequence ID" value="AKV82932.1"/>
    <property type="molecule type" value="Genomic_DNA"/>
</dbReference>
<evidence type="ECO:0000313" key="5">
    <source>
        <dbReference type="EMBL" id="AKV80691.1"/>
    </source>
</evidence>
<dbReference type="InterPro" id="IPR025841">
    <property type="entry name" value="CP_ATPgrasp_2"/>
</dbReference>
<evidence type="ECO:0000313" key="11">
    <source>
        <dbReference type="Proteomes" id="UP000068832"/>
    </source>
</evidence>
<reference evidence="6 7" key="2">
    <citation type="submission" date="2015-07" db="EMBL/GenBank/DDBJ databases">
        <title>Physiological, transcriptional responses and genome re-sequencing of acid resistant extremely thermoacidophilic Metallosphaera sedula SARC-M1.</title>
        <authorList>
            <person name="Ai C."/>
            <person name="McCarthy S."/>
            <person name="Eckrich V."/>
            <person name="Rudrappa D."/>
            <person name="Qiu G."/>
            <person name="Blum P."/>
        </authorList>
    </citation>
    <scope>NUCLEOTIDE SEQUENCE [LARGE SCALE GENOMIC DNA]</scope>
    <source>
        <strain evidence="6 7">SARC-M1</strain>
    </source>
</reference>
<dbReference type="GeneID" id="97614047"/>
<sequence length="440" mass="50710">MKIRRIIRDRTYNEFLMDPINRRLMDNITVLENKIFDLSRLVNLQAYMEGFTFYTSSRYRGIPIDVIPRVISSDFYSRISDYLVKRNLVLNHLVKEIYQEKSVHIPDWIVKTTPFFKPEMMDFSPPKGIYIYVNGADIVRVNGEPYILEDNVRVPSGIAYSYRAFEYVHRFLPELSQGYSVEEPSGLEYLYDTLRYASGSKDPVIVLLTDGPLNSAYFEHRFISDKLGFVLAEPKDIQVNQGEVVVKTLDEGEVHVDIIYRRIEDLELLTPDLMRAYLRGWVTIANAPGVGVADDKATFVWIPFLAERYGISLKEVTQPFTICLYERENLQRVINNPSSYVIKKREGYGGIGLSIMKDENASVLKELVKEYENFIAQEVLDFDTVVSAINDSFYETFADFRFFTYYDRVATAVLSRVGVVGSRVTNNSSGGMVKPVWITR</sequence>
<evidence type="ECO:0000313" key="8">
    <source>
        <dbReference type="Proteomes" id="UP000061362"/>
    </source>
</evidence>
<accession>A0A0K1T7A9</accession>
<dbReference type="PANTHER" id="PTHR34595">
    <property type="entry name" value="BLR5612 PROTEIN"/>
    <property type="match status" value="1"/>
</dbReference>
<dbReference type="EMBL" id="CP012173">
    <property type="protein sequence ID" value="AKV76194.1"/>
    <property type="molecule type" value="Genomic_DNA"/>
</dbReference>
<evidence type="ECO:0000313" key="4">
    <source>
        <dbReference type="EMBL" id="AKV78446.1"/>
    </source>
</evidence>
<dbReference type="PANTHER" id="PTHR34595:SF7">
    <property type="entry name" value="SLL1039 PROTEIN"/>
    <property type="match status" value="1"/>
</dbReference>
<dbReference type="Pfam" id="PF14403">
    <property type="entry name" value="CP_ATPgrasp_2"/>
    <property type="match status" value="1"/>
</dbReference>
<protein>
    <recommendedName>
        <fullName evidence="1">Circularly permuted ATP-grasp type 2 domain-containing protein</fullName>
    </recommendedName>
</protein>
<feature type="domain" description="Circularly permuted ATP-grasp type 2" evidence="1">
    <location>
        <begin position="68"/>
        <end position="417"/>
    </location>
</feature>
<evidence type="ECO:0000313" key="7">
    <source>
        <dbReference type="Proteomes" id="UP000056255"/>
    </source>
</evidence>
<dbReference type="InterPro" id="IPR016450">
    <property type="entry name" value="UCP005522"/>
</dbReference>
<dbReference type="PIRSF" id="PIRSF005522">
    <property type="entry name" value="UCP005522"/>
    <property type="match status" value="1"/>
</dbReference>
<dbReference type="Proteomes" id="UP000056255">
    <property type="component" value="Chromosome"/>
</dbReference>